<evidence type="ECO:0000259" key="11">
    <source>
        <dbReference type="PROSITE" id="PS50109"/>
    </source>
</evidence>
<feature type="compositionally biased region" description="Polar residues" evidence="10">
    <location>
        <begin position="147"/>
        <end position="161"/>
    </location>
</feature>
<evidence type="ECO:0000256" key="4">
    <source>
        <dbReference type="ARBA" id="ARBA00022553"/>
    </source>
</evidence>
<dbReference type="SMART" id="SM00073">
    <property type="entry name" value="HPT"/>
    <property type="match status" value="1"/>
</dbReference>
<feature type="domain" description="Histidine kinase" evidence="11">
    <location>
        <begin position="638"/>
        <end position="853"/>
    </location>
</feature>
<evidence type="ECO:0000256" key="5">
    <source>
        <dbReference type="ARBA" id="ARBA00022679"/>
    </source>
</evidence>
<dbReference type="PRINTS" id="PR00344">
    <property type="entry name" value="BCTRLSENSOR"/>
</dbReference>
<dbReference type="Proteomes" id="UP001138768">
    <property type="component" value="Unassembled WGS sequence"/>
</dbReference>
<dbReference type="PANTHER" id="PTHR43395:SF1">
    <property type="entry name" value="CHEMOTAXIS PROTEIN CHEA"/>
    <property type="match status" value="1"/>
</dbReference>
<dbReference type="GO" id="GO:0006935">
    <property type="term" value="P:chemotaxis"/>
    <property type="evidence" value="ECO:0007669"/>
    <property type="project" value="InterPro"/>
</dbReference>
<dbReference type="SUPFAM" id="SSF47384">
    <property type="entry name" value="Homodimeric domain of signal transducing histidine kinase"/>
    <property type="match status" value="1"/>
</dbReference>
<dbReference type="PROSITE" id="PS50851">
    <property type="entry name" value="CHEW"/>
    <property type="match status" value="1"/>
</dbReference>
<dbReference type="InterPro" id="IPR037006">
    <property type="entry name" value="CheA-like_homodim_sf"/>
</dbReference>
<dbReference type="InterPro" id="IPR051315">
    <property type="entry name" value="Bact_Chemotaxis_CheA"/>
</dbReference>
<dbReference type="SMART" id="SM00260">
    <property type="entry name" value="CheW"/>
    <property type="match status" value="1"/>
</dbReference>
<proteinExistence type="predicted"/>
<feature type="region of interest" description="Disordered" evidence="10">
    <location>
        <begin position="384"/>
        <end position="423"/>
    </location>
</feature>
<protein>
    <recommendedName>
        <fullName evidence="3">Chemotaxis protein CheA</fullName>
        <ecNumber evidence="2">2.7.13.3</ecNumber>
    </recommendedName>
</protein>
<dbReference type="FunFam" id="3.30.565.10:FF:000016">
    <property type="entry name" value="Chemotaxis protein CheA, putative"/>
    <property type="match status" value="1"/>
</dbReference>
<dbReference type="InterPro" id="IPR036641">
    <property type="entry name" value="HPT_dom_sf"/>
</dbReference>
<evidence type="ECO:0000256" key="8">
    <source>
        <dbReference type="ARBA" id="ARBA00035100"/>
    </source>
</evidence>
<dbReference type="PROSITE" id="PS50894">
    <property type="entry name" value="HPT"/>
    <property type="match status" value="1"/>
</dbReference>
<dbReference type="InterPro" id="IPR036061">
    <property type="entry name" value="CheW-like_dom_sf"/>
</dbReference>
<keyword evidence="15" id="KW-1185">Reference proteome</keyword>
<evidence type="ECO:0000313" key="15">
    <source>
        <dbReference type="Proteomes" id="UP001138768"/>
    </source>
</evidence>
<dbReference type="InterPro" id="IPR004105">
    <property type="entry name" value="CheA-like_dim"/>
</dbReference>
<dbReference type="EC" id="2.7.13.3" evidence="2"/>
<dbReference type="GO" id="GO:0005737">
    <property type="term" value="C:cytoplasm"/>
    <property type="evidence" value="ECO:0007669"/>
    <property type="project" value="InterPro"/>
</dbReference>
<reference evidence="14 15" key="1">
    <citation type="journal article" date="2020" name="Microorganisms">
        <title>Osmotic Adaptation and Compatible Solute Biosynthesis of Phototrophic Bacteria as Revealed from Genome Analyses.</title>
        <authorList>
            <person name="Imhoff J.F."/>
            <person name="Rahn T."/>
            <person name="Kunzel S."/>
            <person name="Keller A."/>
            <person name="Neulinger S.C."/>
        </authorList>
    </citation>
    <scope>NUCLEOTIDE SEQUENCE [LARGE SCALE GENOMIC DNA]</scope>
    <source>
        <strain evidence="14 15">DSM 25653</strain>
    </source>
</reference>
<evidence type="ECO:0000259" key="13">
    <source>
        <dbReference type="PROSITE" id="PS50894"/>
    </source>
</evidence>
<dbReference type="SUPFAM" id="SSF50341">
    <property type="entry name" value="CheW-like"/>
    <property type="match status" value="1"/>
</dbReference>
<dbReference type="InterPro" id="IPR003594">
    <property type="entry name" value="HATPase_dom"/>
</dbReference>
<comment type="caution">
    <text evidence="14">The sequence shown here is derived from an EMBL/GenBank/DDBJ whole genome shotgun (WGS) entry which is preliminary data.</text>
</comment>
<dbReference type="PROSITE" id="PS50109">
    <property type="entry name" value="HIS_KIN"/>
    <property type="match status" value="1"/>
</dbReference>
<dbReference type="InterPro" id="IPR036890">
    <property type="entry name" value="HATPase_C_sf"/>
</dbReference>
<dbReference type="SUPFAM" id="SSF47226">
    <property type="entry name" value="Histidine-containing phosphotransfer domain, HPT domain"/>
    <property type="match status" value="1"/>
</dbReference>
<sequence length="986" mass="105541">MTPLLEQFLSESRDAIQSIGEKLMQLETRPDDQALMGELFRLVHTLKGNSGLFDLPEMIRVLHAAEDLMDTVRAGRATYSQALADQLLEAMDFVLAVLDEIQQADSDNLPANADRSAAAVDLARSLQQLKPDDDPPKAAAASQAPSTGESANASTSDSTSPSGAGAATDRATASAAIPSANSDLSAALARVSEALRMQLYRQTLAGETFFLICYEPEEECFFKGEDPFFQIIQVDTPLWRALSAREPWPDPETLDAYRCLLRFECITAMDRDSLAEHFRYVPDQVQVRPITLASLPIPTGAAHDGVPVADYLQTASEQLAHGDLPSLIQSSRVLLELAAPGLRIASAMRWLLLLLETQPEDQALPEALLARIRQLEDPMAMAALPSDSTAGAPPVQAATQAEAQPEAQPTADQQESQIPAEQQTRRLSIGEPLAGILQTQAEILALEDQPDWLQGRLRAVAACLRAAFGSLGDQAALTTLETALQQALEQDSPRPLRNWIEVQGAPYLAAIAEAPAAFDAADASGLSAASASLADAAAFDTSATPASADAAVRATGDSRGAGAASSAPVGAQASNAAGAQAAPRKFGRRLEDNYATPSAIKVDQTKIDTMMNLIGEMIVAKNALPYLAARAEKVFGVRDLAREIKGQYSTIHRIADEMQDAIMQIRLLPVSFVFQRFPRLVRDTAKKLGKEVHLVMEGESTEADKNVIESLADPLVHIIRNSLDHGLETAEERRVAGKPPAGQLSIRARSESDRVVIEIADDGRGIDPETMRRKAYEKGIIDEQTLERLSDQEAVNLVFAAGFSTAAKVSDLSGRGVGMDVVRNAVAQVNGSIDLKSEPGKGTLLRLSLPLSMAVSNVMIIKSAGQRFGVAMDAVAETVRVPDTSIQTIKQQKTTVLRGRVMPLMALNDLLGLGEPQVANDDRELAVLVVRIENDFLGIIVDDCLETVDIILKPLAGFLGNIKGYAGSALLGDGSVLLVINPRGLL</sequence>
<keyword evidence="4 9" id="KW-0597">Phosphoprotein</keyword>
<dbReference type="Gene3D" id="1.20.120.160">
    <property type="entry name" value="HPT domain"/>
    <property type="match status" value="1"/>
</dbReference>
<feature type="modified residue" description="Phosphohistidine" evidence="9">
    <location>
        <position position="44"/>
    </location>
</feature>
<keyword evidence="5" id="KW-0808">Transferase</keyword>
<feature type="region of interest" description="Disordered" evidence="10">
    <location>
        <begin position="559"/>
        <end position="583"/>
    </location>
</feature>
<dbReference type="EMBL" id="NRRY01000022">
    <property type="protein sequence ID" value="MBK1619483.1"/>
    <property type="molecule type" value="Genomic_DNA"/>
</dbReference>
<evidence type="ECO:0000256" key="10">
    <source>
        <dbReference type="SAM" id="MobiDB-lite"/>
    </source>
</evidence>
<dbReference type="Gene3D" id="3.30.565.10">
    <property type="entry name" value="Histidine kinase-like ATPase, C-terminal domain"/>
    <property type="match status" value="1"/>
</dbReference>
<feature type="domain" description="HPt" evidence="13">
    <location>
        <begin position="1"/>
        <end position="101"/>
    </location>
</feature>
<dbReference type="InterPro" id="IPR005467">
    <property type="entry name" value="His_kinase_dom"/>
</dbReference>
<dbReference type="Pfam" id="PF01584">
    <property type="entry name" value="CheW"/>
    <property type="match status" value="1"/>
</dbReference>
<evidence type="ECO:0000313" key="14">
    <source>
        <dbReference type="EMBL" id="MBK1619483.1"/>
    </source>
</evidence>
<dbReference type="CDD" id="cd16916">
    <property type="entry name" value="HATPase_CheA-like"/>
    <property type="match status" value="1"/>
</dbReference>
<feature type="domain" description="CheW-like" evidence="12">
    <location>
        <begin position="855"/>
        <end position="986"/>
    </location>
</feature>
<dbReference type="PANTHER" id="PTHR43395">
    <property type="entry name" value="SENSOR HISTIDINE KINASE CHEA"/>
    <property type="match status" value="1"/>
</dbReference>
<feature type="compositionally biased region" description="Low complexity" evidence="10">
    <location>
        <begin position="392"/>
        <end position="415"/>
    </location>
</feature>
<dbReference type="SMART" id="SM01231">
    <property type="entry name" value="H-kinase_dim"/>
    <property type="match status" value="1"/>
</dbReference>
<organism evidence="14 15">
    <name type="scientific">Lamprobacter modestohalophilus</name>
    <dbReference type="NCBI Taxonomy" id="1064514"/>
    <lineage>
        <taxon>Bacteria</taxon>
        <taxon>Pseudomonadati</taxon>
        <taxon>Pseudomonadota</taxon>
        <taxon>Gammaproteobacteria</taxon>
        <taxon>Chromatiales</taxon>
        <taxon>Chromatiaceae</taxon>
        <taxon>Lamprobacter</taxon>
    </lineage>
</organism>
<dbReference type="RefSeq" id="WP_200244928.1">
    <property type="nucleotide sequence ID" value="NZ_NRRY01000022.1"/>
</dbReference>
<dbReference type="SUPFAM" id="SSF55874">
    <property type="entry name" value="ATPase domain of HSP90 chaperone/DNA topoisomerase II/histidine kinase"/>
    <property type="match status" value="1"/>
</dbReference>
<keyword evidence="6" id="KW-0418">Kinase</keyword>
<dbReference type="Gene3D" id="1.10.287.560">
    <property type="entry name" value="Histidine kinase CheA-like, homodimeric domain"/>
    <property type="match status" value="1"/>
</dbReference>
<evidence type="ECO:0000256" key="9">
    <source>
        <dbReference type="PROSITE-ProRule" id="PRU00110"/>
    </source>
</evidence>
<dbReference type="GO" id="GO:0000155">
    <property type="term" value="F:phosphorelay sensor kinase activity"/>
    <property type="evidence" value="ECO:0007669"/>
    <property type="project" value="InterPro"/>
</dbReference>
<dbReference type="AlphaFoldDB" id="A0A9X1B4H3"/>
<dbReference type="Gene3D" id="2.30.30.40">
    <property type="entry name" value="SH3 Domains"/>
    <property type="match status" value="1"/>
</dbReference>
<comment type="catalytic activity">
    <reaction evidence="1">
        <text>ATP + protein L-histidine = ADP + protein N-phospho-L-histidine.</text>
        <dbReference type="EC" id="2.7.13.3"/>
    </reaction>
</comment>
<accession>A0A9X1B4H3</accession>
<evidence type="ECO:0000256" key="6">
    <source>
        <dbReference type="ARBA" id="ARBA00022777"/>
    </source>
</evidence>
<evidence type="ECO:0000256" key="2">
    <source>
        <dbReference type="ARBA" id="ARBA00012438"/>
    </source>
</evidence>
<gene>
    <name evidence="14" type="ORF">CKO42_13765</name>
</gene>
<dbReference type="Pfam" id="PF02895">
    <property type="entry name" value="H-kinase_dim"/>
    <property type="match status" value="1"/>
</dbReference>
<feature type="compositionally biased region" description="Low complexity" evidence="10">
    <location>
        <begin position="137"/>
        <end position="146"/>
    </location>
</feature>
<evidence type="ECO:0000256" key="1">
    <source>
        <dbReference type="ARBA" id="ARBA00000085"/>
    </source>
</evidence>
<dbReference type="InterPro" id="IPR036097">
    <property type="entry name" value="HisK_dim/P_sf"/>
</dbReference>
<feature type="region of interest" description="Disordered" evidence="10">
    <location>
        <begin position="128"/>
        <end position="170"/>
    </location>
</feature>
<dbReference type="InterPro" id="IPR002545">
    <property type="entry name" value="CheW-lke_dom"/>
</dbReference>
<dbReference type="CDD" id="cd00088">
    <property type="entry name" value="HPT"/>
    <property type="match status" value="1"/>
</dbReference>
<comment type="function">
    <text evidence="8">Involved in the transmission of sensory signals from the chemoreceptors to the flagellar motors. CheA is autophosphorylated; it can transfer its phosphate group to either CheB or CheY.</text>
</comment>
<evidence type="ECO:0000256" key="3">
    <source>
        <dbReference type="ARBA" id="ARBA00021495"/>
    </source>
</evidence>
<dbReference type="Pfam" id="PF02518">
    <property type="entry name" value="HATPase_c"/>
    <property type="match status" value="1"/>
</dbReference>
<dbReference type="Pfam" id="PF01627">
    <property type="entry name" value="Hpt"/>
    <property type="match status" value="1"/>
</dbReference>
<dbReference type="InterPro" id="IPR008207">
    <property type="entry name" value="Sig_transdc_His_kin_Hpt_dom"/>
</dbReference>
<keyword evidence="7" id="KW-0902">Two-component regulatory system</keyword>
<dbReference type="InterPro" id="IPR004358">
    <property type="entry name" value="Sig_transdc_His_kin-like_C"/>
</dbReference>
<evidence type="ECO:0000259" key="12">
    <source>
        <dbReference type="PROSITE" id="PS50851"/>
    </source>
</evidence>
<dbReference type="SMART" id="SM00387">
    <property type="entry name" value="HATPase_c"/>
    <property type="match status" value="1"/>
</dbReference>
<name>A0A9X1B4H3_9GAMM</name>
<evidence type="ECO:0000256" key="7">
    <source>
        <dbReference type="ARBA" id="ARBA00023012"/>
    </source>
</evidence>